<feature type="region of interest" description="Disordered" evidence="1">
    <location>
        <begin position="24"/>
        <end position="71"/>
    </location>
</feature>
<proteinExistence type="predicted"/>
<accession>A0A1Y1UG80</accession>
<reference evidence="2 3" key="1">
    <citation type="submission" date="2016-08" db="EMBL/GenBank/DDBJ databases">
        <title>Genomes of anaerobic fungi encode conserved fungal cellulosomes for biomass hydrolysis.</title>
        <authorList>
            <consortium name="DOE Joint Genome Institute"/>
            <person name="Haitjema C.H."/>
            <person name="Gilmore S.P."/>
            <person name="Henske J.K."/>
            <person name="Solomon K.V."/>
            <person name="De Groot R."/>
            <person name="Kuo A."/>
            <person name="Mondo S.J."/>
            <person name="Salamov A.A."/>
            <person name="Labutti K."/>
            <person name="Zhao Z."/>
            <person name="Chiniquy J."/>
            <person name="Barry K."/>
            <person name="Brewer H.M."/>
            <person name="Purvine S.O."/>
            <person name="Wright A.T."/>
            <person name="Boxma B."/>
            <person name="Van Alen T."/>
            <person name="Hackstein J.H."/>
            <person name="Baker S.E."/>
            <person name="Grigoriev I.V."/>
            <person name="O'Malley M.A."/>
        </authorList>
    </citation>
    <scope>NUCLEOTIDE SEQUENCE [LARGE SCALE GENOMIC DNA]</scope>
    <source>
        <strain evidence="3">finn</strain>
    </source>
</reference>
<organism evidence="2 3">
    <name type="scientific">Piromyces finnis</name>
    <dbReference type="NCBI Taxonomy" id="1754191"/>
    <lineage>
        <taxon>Eukaryota</taxon>
        <taxon>Fungi</taxon>
        <taxon>Fungi incertae sedis</taxon>
        <taxon>Chytridiomycota</taxon>
        <taxon>Chytridiomycota incertae sedis</taxon>
        <taxon>Neocallimastigomycetes</taxon>
        <taxon>Neocallimastigales</taxon>
        <taxon>Neocallimastigaceae</taxon>
        <taxon>Piromyces</taxon>
    </lineage>
</organism>
<sequence>MFSNNNLTNPNFINMNNNNRMNSFDSYDSNYSGILKNNNKQQYSPSLSESSFSTNSSNMPNNDYLNGNINNKGSNGNINAMRIQSPNSVSNVNSPYKSIFEVEDDLNDLNYLNLNDSNNRN</sequence>
<protein>
    <submittedName>
        <fullName evidence="2">Uncharacterized protein</fullName>
    </submittedName>
</protein>
<evidence type="ECO:0000313" key="3">
    <source>
        <dbReference type="Proteomes" id="UP000193719"/>
    </source>
</evidence>
<dbReference type="AlphaFoldDB" id="A0A1Y1UG80"/>
<reference evidence="2 3" key="2">
    <citation type="submission" date="2016-08" db="EMBL/GenBank/DDBJ databases">
        <title>Pervasive Adenine N6-methylation of Active Genes in Fungi.</title>
        <authorList>
            <consortium name="DOE Joint Genome Institute"/>
            <person name="Mondo S.J."/>
            <person name="Dannebaum R.O."/>
            <person name="Kuo R.C."/>
            <person name="Labutti K."/>
            <person name="Haridas S."/>
            <person name="Kuo A."/>
            <person name="Salamov A."/>
            <person name="Ahrendt S.R."/>
            <person name="Lipzen A."/>
            <person name="Sullivan W."/>
            <person name="Andreopoulos W.B."/>
            <person name="Clum A."/>
            <person name="Lindquist E."/>
            <person name="Daum C."/>
            <person name="Ramamoorthy G.K."/>
            <person name="Gryganskyi A."/>
            <person name="Culley D."/>
            <person name="Magnuson J.K."/>
            <person name="James T.Y."/>
            <person name="O'Malley M.A."/>
            <person name="Stajich J.E."/>
            <person name="Spatafora J.W."/>
            <person name="Visel A."/>
            <person name="Grigoriev I.V."/>
        </authorList>
    </citation>
    <scope>NUCLEOTIDE SEQUENCE [LARGE SCALE GENOMIC DNA]</scope>
    <source>
        <strain evidence="3">finn</strain>
    </source>
</reference>
<keyword evidence="3" id="KW-1185">Reference proteome</keyword>
<evidence type="ECO:0000256" key="1">
    <source>
        <dbReference type="SAM" id="MobiDB-lite"/>
    </source>
</evidence>
<evidence type="ECO:0000313" key="2">
    <source>
        <dbReference type="EMBL" id="ORX36537.1"/>
    </source>
</evidence>
<comment type="caution">
    <text evidence="2">The sequence shown here is derived from an EMBL/GenBank/DDBJ whole genome shotgun (WGS) entry which is preliminary data.</text>
</comment>
<dbReference type="Proteomes" id="UP000193719">
    <property type="component" value="Unassembled WGS sequence"/>
</dbReference>
<feature type="compositionally biased region" description="Low complexity" evidence="1">
    <location>
        <begin position="44"/>
        <end position="71"/>
    </location>
</feature>
<dbReference type="EMBL" id="MCFH01000157">
    <property type="protein sequence ID" value="ORX36537.1"/>
    <property type="molecule type" value="Genomic_DNA"/>
</dbReference>
<name>A0A1Y1UG80_9FUNG</name>
<gene>
    <name evidence="2" type="ORF">BCR36DRAFT_32880</name>
</gene>
<feature type="compositionally biased region" description="Polar residues" evidence="1">
    <location>
        <begin position="27"/>
        <end position="43"/>
    </location>
</feature>